<gene>
    <name evidence="8" type="ORF">IHE71_14860</name>
</gene>
<sequence>MVAWEDELGELMATRGNALVRYAYMLSGDRALAEDLVQDALVKVFSRLRGPAGRSGRQAGGTKGSRVHTLDDSPLDNTEGYVRRAILTLYLDGYRKRQRWYDIKHLLADDGVGRPAEAAATARVDVMSALARLGPRQRACVVLRYFDDLTVPQIADALGTAQGTVKRYLSDATDHLRDMLRPDDFHPAEGRAAR</sequence>
<dbReference type="InterPro" id="IPR036388">
    <property type="entry name" value="WH-like_DNA-bd_sf"/>
</dbReference>
<keyword evidence="2" id="KW-0805">Transcription regulation</keyword>
<dbReference type="Pfam" id="PF08281">
    <property type="entry name" value="Sigma70_r4_2"/>
    <property type="match status" value="1"/>
</dbReference>
<dbReference type="InterPro" id="IPR013249">
    <property type="entry name" value="RNA_pol_sigma70_r4_t2"/>
</dbReference>
<feature type="region of interest" description="Disordered" evidence="6">
    <location>
        <begin position="50"/>
        <end position="72"/>
    </location>
</feature>
<dbReference type="Gene3D" id="1.10.1740.10">
    <property type="match status" value="1"/>
</dbReference>
<dbReference type="EMBL" id="JADAQT010000094">
    <property type="protein sequence ID" value="MBE1876973.1"/>
    <property type="molecule type" value="Genomic_DNA"/>
</dbReference>
<keyword evidence="3" id="KW-0731">Sigma factor</keyword>
<comment type="similarity">
    <text evidence="1">Belongs to the sigma-70 factor family. ECF subfamily.</text>
</comment>
<evidence type="ECO:0000256" key="4">
    <source>
        <dbReference type="ARBA" id="ARBA00023125"/>
    </source>
</evidence>
<dbReference type="InterPro" id="IPR013324">
    <property type="entry name" value="RNA_pol_sigma_r3/r4-like"/>
</dbReference>
<proteinExistence type="inferred from homology"/>
<dbReference type="CDD" id="cd06171">
    <property type="entry name" value="Sigma70_r4"/>
    <property type="match status" value="1"/>
</dbReference>
<keyword evidence="5" id="KW-0804">Transcription</keyword>
<dbReference type="InterPro" id="IPR013325">
    <property type="entry name" value="RNA_pol_sigma_r2"/>
</dbReference>
<evidence type="ECO:0000259" key="7">
    <source>
        <dbReference type="Pfam" id="PF08281"/>
    </source>
</evidence>
<name>A0ABR9MZZ2_9MICO</name>
<reference evidence="8 9" key="1">
    <citation type="submission" date="2020-10" db="EMBL/GenBank/DDBJ databases">
        <title>Myceligenerans pegani sp. nov., an endophytic actinomycete isolated from Peganum harmala L. in Xinjiang, China.</title>
        <authorList>
            <person name="Xin L."/>
        </authorList>
    </citation>
    <scope>NUCLEOTIDE SEQUENCE [LARGE SCALE GENOMIC DNA]</scope>
    <source>
        <strain evidence="8 9">TRM65318</strain>
    </source>
</reference>
<keyword evidence="9" id="KW-1185">Reference proteome</keyword>
<dbReference type="InterPro" id="IPR014284">
    <property type="entry name" value="RNA_pol_sigma-70_dom"/>
</dbReference>
<comment type="caution">
    <text evidence="8">The sequence shown here is derived from an EMBL/GenBank/DDBJ whole genome shotgun (WGS) entry which is preliminary data.</text>
</comment>
<accession>A0ABR9MZZ2</accession>
<dbReference type="Gene3D" id="1.10.10.10">
    <property type="entry name" value="Winged helix-like DNA-binding domain superfamily/Winged helix DNA-binding domain"/>
    <property type="match status" value="1"/>
</dbReference>
<dbReference type="SUPFAM" id="SSF88946">
    <property type="entry name" value="Sigma2 domain of RNA polymerase sigma factors"/>
    <property type="match status" value="1"/>
</dbReference>
<dbReference type="NCBIfam" id="TIGR02937">
    <property type="entry name" value="sigma70-ECF"/>
    <property type="match status" value="1"/>
</dbReference>
<dbReference type="PANTHER" id="PTHR43133:SF50">
    <property type="entry name" value="ECF RNA POLYMERASE SIGMA FACTOR SIGM"/>
    <property type="match status" value="1"/>
</dbReference>
<protein>
    <submittedName>
        <fullName evidence="8">Sigma-70 family RNA polymerase sigma factor</fullName>
    </submittedName>
</protein>
<dbReference type="Proteomes" id="UP000625527">
    <property type="component" value="Unassembled WGS sequence"/>
</dbReference>
<organism evidence="8 9">
    <name type="scientific">Myceligenerans pegani</name>
    <dbReference type="NCBI Taxonomy" id="2776917"/>
    <lineage>
        <taxon>Bacteria</taxon>
        <taxon>Bacillati</taxon>
        <taxon>Actinomycetota</taxon>
        <taxon>Actinomycetes</taxon>
        <taxon>Micrococcales</taxon>
        <taxon>Promicromonosporaceae</taxon>
        <taxon>Myceligenerans</taxon>
    </lineage>
</organism>
<feature type="domain" description="RNA polymerase sigma factor 70 region 4 type 2" evidence="7">
    <location>
        <begin position="125"/>
        <end position="172"/>
    </location>
</feature>
<dbReference type="PANTHER" id="PTHR43133">
    <property type="entry name" value="RNA POLYMERASE ECF-TYPE SIGMA FACTO"/>
    <property type="match status" value="1"/>
</dbReference>
<keyword evidence="4" id="KW-0238">DNA-binding</keyword>
<evidence type="ECO:0000256" key="3">
    <source>
        <dbReference type="ARBA" id="ARBA00023082"/>
    </source>
</evidence>
<evidence type="ECO:0000313" key="9">
    <source>
        <dbReference type="Proteomes" id="UP000625527"/>
    </source>
</evidence>
<evidence type="ECO:0000256" key="2">
    <source>
        <dbReference type="ARBA" id="ARBA00023015"/>
    </source>
</evidence>
<evidence type="ECO:0000256" key="1">
    <source>
        <dbReference type="ARBA" id="ARBA00010641"/>
    </source>
</evidence>
<dbReference type="InterPro" id="IPR039425">
    <property type="entry name" value="RNA_pol_sigma-70-like"/>
</dbReference>
<dbReference type="SUPFAM" id="SSF88659">
    <property type="entry name" value="Sigma3 and sigma4 domains of RNA polymerase sigma factors"/>
    <property type="match status" value="1"/>
</dbReference>
<evidence type="ECO:0000256" key="5">
    <source>
        <dbReference type="ARBA" id="ARBA00023163"/>
    </source>
</evidence>
<evidence type="ECO:0000256" key="6">
    <source>
        <dbReference type="SAM" id="MobiDB-lite"/>
    </source>
</evidence>
<evidence type="ECO:0000313" key="8">
    <source>
        <dbReference type="EMBL" id="MBE1876973.1"/>
    </source>
</evidence>